<dbReference type="InterPro" id="IPR017483">
    <property type="entry name" value="CHP03034"/>
</dbReference>
<proteinExistence type="predicted"/>
<dbReference type="AlphaFoldDB" id="A0A9J6PT71"/>
<evidence type="ECO:0000313" key="2">
    <source>
        <dbReference type="Proteomes" id="UP001064262"/>
    </source>
</evidence>
<reference evidence="1" key="1">
    <citation type="submission" date="2022-09" db="EMBL/GenBank/DDBJ databases">
        <title>Winslowiella arboricola sp. nov., isolated from bleeding cankers on broadleaf hosts.</title>
        <authorList>
            <person name="Brady C."/>
            <person name="Kaur S."/>
            <person name="Crampton B."/>
            <person name="Maddock D."/>
            <person name="Arnold D."/>
            <person name="Denman S."/>
        </authorList>
    </citation>
    <scope>NUCLEOTIDE SEQUENCE</scope>
    <source>
        <strain evidence="1">BAC 15a-03b</strain>
    </source>
</reference>
<gene>
    <name evidence="1" type="ORF">N5923_10615</name>
</gene>
<dbReference type="Pfam" id="PF11692">
    <property type="entry name" value="DUF3289"/>
    <property type="match status" value="1"/>
</dbReference>
<protein>
    <submittedName>
        <fullName evidence="1">DUF3289 family protein</fullName>
    </submittedName>
</protein>
<sequence>MAISIPCQVFSTQKIFGDHAADDMQYGDLSEQQLRDLKLTDISARVDPYTLTIYQQPLMLPARGFGSLGSVMTGAQTSGRKISQSECARILFDEMRELSTFFASGRYAHLIAKMIAHFETGKGTSFQSYALDEAYRDIIQENPVRNTLNAIKIAIIKSLRTDRAPISETLNFVRDAQEEISKTRLPKFTRFSDNFNGLGITIHDIHAQEITVNSLDVGNSLWRAKVSFKAQDHFGLDKSDISKPLFRNFRFFRIWFVLQRYERFGFQPFMNDFSTEVEIEGYKNEKVW</sequence>
<comment type="caution">
    <text evidence="1">The sequence shown here is derived from an EMBL/GenBank/DDBJ whole genome shotgun (WGS) entry which is preliminary data.</text>
</comment>
<dbReference type="RefSeq" id="WP_267143918.1">
    <property type="nucleotide sequence ID" value="NZ_JAODIL010000079.1"/>
</dbReference>
<dbReference type="EMBL" id="JAODIM010000040">
    <property type="protein sequence ID" value="MCU5777940.1"/>
    <property type="molecule type" value="Genomic_DNA"/>
</dbReference>
<name>A0A9J6PT71_9GAMM</name>
<dbReference type="Proteomes" id="UP001064262">
    <property type="component" value="Unassembled WGS sequence"/>
</dbReference>
<keyword evidence="2" id="KW-1185">Reference proteome</keyword>
<evidence type="ECO:0000313" key="1">
    <source>
        <dbReference type="EMBL" id="MCU5777940.1"/>
    </source>
</evidence>
<accession>A0A9J6PT71</accession>
<organism evidence="1 2">
    <name type="scientific">Winslowiella arboricola</name>
    <dbReference type="NCBI Taxonomy" id="2978220"/>
    <lineage>
        <taxon>Bacteria</taxon>
        <taxon>Pseudomonadati</taxon>
        <taxon>Pseudomonadota</taxon>
        <taxon>Gammaproteobacteria</taxon>
        <taxon>Enterobacterales</taxon>
        <taxon>Erwiniaceae</taxon>
        <taxon>Winslowiella</taxon>
    </lineage>
</organism>
<dbReference type="NCBIfam" id="TIGR03034">
    <property type="entry name" value="YPO3983 family protein"/>
    <property type="match status" value="1"/>
</dbReference>